<feature type="chain" id="PRO_5015179218" evidence="1">
    <location>
        <begin position="22"/>
        <end position="38"/>
    </location>
</feature>
<organism evidence="2">
    <name type="scientific">Rhizophora mucronata</name>
    <name type="common">Asiatic mangrove</name>
    <dbReference type="NCBI Taxonomy" id="61149"/>
    <lineage>
        <taxon>Eukaryota</taxon>
        <taxon>Viridiplantae</taxon>
        <taxon>Streptophyta</taxon>
        <taxon>Embryophyta</taxon>
        <taxon>Tracheophyta</taxon>
        <taxon>Spermatophyta</taxon>
        <taxon>Magnoliopsida</taxon>
        <taxon>eudicotyledons</taxon>
        <taxon>Gunneridae</taxon>
        <taxon>Pentapetalae</taxon>
        <taxon>rosids</taxon>
        <taxon>fabids</taxon>
        <taxon>Malpighiales</taxon>
        <taxon>Rhizophoraceae</taxon>
        <taxon>Rhizophora</taxon>
    </lineage>
</organism>
<feature type="signal peptide" evidence="1">
    <location>
        <begin position="1"/>
        <end position="21"/>
    </location>
</feature>
<sequence length="38" mass="4433">MLHYKLSILMTHMLMLSYVVSNFQAIEQLKSSQMDLST</sequence>
<name>A0A2P2KR62_RHIMU</name>
<evidence type="ECO:0000256" key="1">
    <source>
        <dbReference type="SAM" id="SignalP"/>
    </source>
</evidence>
<dbReference type="AlphaFoldDB" id="A0A2P2KR62"/>
<keyword evidence="1" id="KW-0732">Signal</keyword>
<proteinExistence type="predicted"/>
<accession>A0A2P2KR62</accession>
<protein>
    <submittedName>
        <fullName evidence="2">Uncharacterized protein</fullName>
    </submittedName>
</protein>
<reference evidence="2" key="1">
    <citation type="submission" date="2018-02" db="EMBL/GenBank/DDBJ databases">
        <title>Rhizophora mucronata_Transcriptome.</title>
        <authorList>
            <person name="Meera S.P."/>
            <person name="Sreeshan A."/>
            <person name="Augustine A."/>
        </authorList>
    </citation>
    <scope>NUCLEOTIDE SEQUENCE</scope>
    <source>
        <tissue evidence="2">Leaf</tissue>
    </source>
</reference>
<dbReference type="EMBL" id="GGEC01027693">
    <property type="protein sequence ID" value="MBX08177.1"/>
    <property type="molecule type" value="Transcribed_RNA"/>
</dbReference>
<evidence type="ECO:0000313" key="2">
    <source>
        <dbReference type="EMBL" id="MBX08177.1"/>
    </source>
</evidence>